<gene>
    <name evidence="2" type="ORF">NDU88_003684</name>
</gene>
<feature type="region of interest" description="Disordered" evidence="1">
    <location>
        <begin position="177"/>
        <end position="196"/>
    </location>
</feature>
<evidence type="ECO:0000313" key="3">
    <source>
        <dbReference type="Proteomes" id="UP001066276"/>
    </source>
</evidence>
<dbReference type="EMBL" id="JANPWB010000010">
    <property type="protein sequence ID" value="KAJ1137271.1"/>
    <property type="molecule type" value="Genomic_DNA"/>
</dbReference>
<feature type="region of interest" description="Disordered" evidence="1">
    <location>
        <begin position="882"/>
        <end position="907"/>
    </location>
</feature>
<comment type="caution">
    <text evidence="2">The sequence shown here is derived from an EMBL/GenBank/DDBJ whole genome shotgun (WGS) entry which is preliminary data.</text>
</comment>
<feature type="compositionally biased region" description="Low complexity" evidence="1">
    <location>
        <begin position="882"/>
        <end position="891"/>
    </location>
</feature>
<accession>A0AAV7Q9M3</accession>
<feature type="region of interest" description="Disordered" evidence="1">
    <location>
        <begin position="219"/>
        <end position="247"/>
    </location>
</feature>
<proteinExistence type="predicted"/>
<protein>
    <submittedName>
        <fullName evidence="2">Uncharacterized protein</fullName>
    </submittedName>
</protein>
<name>A0AAV7Q9M3_PLEWA</name>
<feature type="compositionally biased region" description="Low complexity" evidence="1">
    <location>
        <begin position="110"/>
        <end position="124"/>
    </location>
</feature>
<reference evidence="2" key="1">
    <citation type="journal article" date="2022" name="bioRxiv">
        <title>Sequencing and chromosome-scale assembly of the giantPleurodeles waltlgenome.</title>
        <authorList>
            <person name="Brown T."/>
            <person name="Elewa A."/>
            <person name="Iarovenko S."/>
            <person name="Subramanian E."/>
            <person name="Araus A.J."/>
            <person name="Petzold A."/>
            <person name="Susuki M."/>
            <person name="Suzuki K.-i.T."/>
            <person name="Hayashi T."/>
            <person name="Toyoda A."/>
            <person name="Oliveira C."/>
            <person name="Osipova E."/>
            <person name="Leigh N.D."/>
            <person name="Simon A."/>
            <person name="Yun M.H."/>
        </authorList>
    </citation>
    <scope>NUCLEOTIDE SEQUENCE</scope>
    <source>
        <strain evidence="2">20211129_DDA</strain>
        <tissue evidence="2">Liver</tissue>
    </source>
</reference>
<feature type="region of interest" description="Disordered" evidence="1">
    <location>
        <begin position="819"/>
        <end position="843"/>
    </location>
</feature>
<keyword evidence="3" id="KW-1185">Reference proteome</keyword>
<evidence type="ECO:0000313" key="2">
    <source>
        <dbReference type="EMBL" id="KAJ1137271.1"/>
    </source>
</evidence>
<dbReference type="Proteomes" id="UP001066276">
    <property type="component" value="Chromosome 6"/>
</dbReference>
<evidence type="ECO:0000256" key="1">
    <source>
        <dbReference type="SAM" id="MobiDB-lite"/>
    </source>
</evidence>
<dbReference type="AlphaFoldDB" id="A0AAV7Q9M3"/>
<feature type="region of interest" description="Disordered" evidence="1">
    <location>
        <begin position="110"/>
        <end position="137"/>
    </location>
</feature>
<sequence length="1200" mass="130906">MCANDVLCLWKEGPCACIRAFSRVCKIFGPHKQDGILDWPEWVVPGRESTHALLLCTGHARACTQRASVAVLHTVRIQARQPLLHHQVPGTQGLLQLRGSLYHLNKAMSAKGSSDKSSSFQGAAPSQPLPGDHTAAPTLTNWEEESEGTDVLDITPMCEDLLLSISSLSSSTESLECRQPEDLWDGDPADESSSVPLLRNTSAGKAFFQKDCGSSVYHSPNLFSDKESSEPSIQNSKPPTPSQGEKGWEHTLVKTVSNTDTTPVTGCFDGVPCMDQVRCLPSGEKEWIRAVEKRAFNSQEKECTERGHDEITDKTLETLGSLWSPCINENSSLTHDMWKVQKSELKKEACSRQNEASRDCASSKAHCSSNSTTRGALISKGFSCMEVGSSLSYGECKDLARANPTGGFTDMIKLGDGDSSRIHIHNVSAQNHNTPSLNEANACLLENNIEMCVLTTRHPLHCLSFTEEFCLDELMSQAYSDKEGMMETNKESGSPNTRARLVNCRLPSASHLTDNSIQGAGAFHDAVGGQGKELRKLTCNVQTQTENHKHSLEDLSCSRTSFLGPVTMYCHYSSLDTPEQEKEIKEAIGSMALNSRTTLENVSAHRGSLREDRADCKSDPQSLPLDEENFLGRKIRRETESPSKDVAFLCFSGARSAFACLPPDQGQKCRETNIKVDSTETTSLDDIGAQEASSTRTFNRLASLHPCLVCECKKAICRSDPAMIISPAVTGFTGASCADETTSSSQDCKSLIPEQLEGGKIVMREERSACTSKNSVKSLNSMEASYVVRDTSIPSREVCMTENWGGRWNLSIKNLQKTKDSTEASSTGGGLSSPCELKSLTPGQHEGCRTEIAEGKETQTSRTVQDAISTSRYFCIDRTISSSPDSRSLAPSKHEAGEGREASTSRAALESIGSFEASCIGRGPSISSDCTSLPPGQREALRTEISEGTGALTCSPNRIEAVSFSRSPSIPNDLTFLNPSQSEVWRNEISEKQFSLTSWPSFQTGSGRFDGHLSPSTSVCSESLLASFQIHRAHKRHLEQAKDQGDARKSHISKKTMVTLPSLQGEAVQEKRHYTSSHRTGQWSALPLNSPRPSCAASGVAGCREVHLCPLAPGHPALVEAPPQRSAPRNLELLLLKFSKGDMQVHHDQTPFRYTYPTPSRVLQDTALGIRCPRAMSRWAFQYLNTSGADTERQSPPRKS</sequence>
<organism evidence="2 3">
    <name type="scientific">Pleurodeles waltl</name>
    <name type="common">Iberian ribbed newt</name>
    <dbReference type="NCBI Taxonomy" id="8319"/>
    <lineage>
        <taxon>Eukaryota</taxon>
        <taxon>Metazoa</taxon>
        <taxon>Chordata</taxon>
        <taxon>Craniata</taxon>
        <taxon>Vertebrata</taxon>
        <taxon>Euteleostomi</taxon>
        <taxon>Amphibia</taxon>
        <taxon>Batrachia</taxon>
        <taxon>Caudata</taxon>
        <taxon>Salamandroidea</taxon>
        <taxon>Salamandridae</taxon>
        <taxon>Pleurodelinae</taxon>
        <taxon>Pleurodeles</taxon>
    </lineage>
</organism>
<feature type="compositionally biased region" description="Basic and acidic residues" evidence="1">
    <location>
        <begin position="892"/>
        <end position="903"/>
    </location>
</feature>